<organism evidence="2 3">
    <name type="scientific">Nitratireductor aquibiodomus RA22</name>
    <dbReference type="NCBI Taxonomy" id="1189611"/>
    <lineage>
        <taxon>Bacteria</taxon>
        <taxon>Pseudomonadati</taxon>
        <taxon>Pseudomonadota</taxon>
        <taxon>Alphaproteobacteria</taxon>
        <taxon>Hyphomicrobiales</taxon>
        <taxon>Phyllobacteriaceae</taxon>
        <taxon>Nitratireductor</taxon>
    </lineage>
</organism>
<evidence type="ECO:0000313" key="2">
    <source>
        <dbReference type="EMBL" id="EIM74536.1"/>
    </source>
</evidence>
<dbReference type="Gene3D" id="3.40.630.30">
    <property type="match status" value="1"/>
</dbReference>
<reference evidence="2 3" key="1">
    <citation type="journal article" date="2012" name="J. Bacteriol.">
        <title>Genome Sequence of Nitratireductor aquibiodomus Strain RA22.</title>
        <authorList>
            <person name="Singh A."/>
            <person name="Jangir P.K."/>
            <person name="Kumari C."/>
            <person name="Sharma R."/>
        </authorList>
    </citation>
    <scope>NUCLEOTIDE SEQUENCE [LARGE SCALE GENOMIC DNA]</scope>
    <source>
        <strain evidence="2 3">RA22</strain>
    </source>
</reference>
<dbReference type="SUPFAM" id="SSF55729">
    <property type="entry name" value="Acyl-CoA N-acyltransferases (Nat)"/>
    <property type="match status" value="1"/>
</dbReference>
<dbReference type="InterPro" id="IPR000182">
    <property type="entry name" value="GNAT_dom"/>
</dbReference>
<name>I5BY84_9HYPH</name>
<dbReference type="AlphaFoldDB" id="I5BY84"/>
<keyword evidence="2" id="KW-0808">Transferase</keyword>
<dbReference type="GO" id="GO:0016747">
    <property type="term" value="F:acyltransferase activity, transferring groups other than amino-acyl groups"/>
    <property type="evidence" value="ECO:0007669"/>
    <property type="project" value="InterPro"/>
</dbReference>
<accession>I5BY84</accession>
<dbReference type="PROSITE" id="PS51186">
    <property type="entry name" value="GNAT"/>
    <property type="match status" value="1"/>
</dbReference>
<dbReference type="Pfam" id="PF00583">
    <property type="entry name" value="Acetyltransf_1"/>
    <property type="match status" value="1"/>
</dbReference>
<proteinExistence type="predicted"/>
<comment type="caution">
    <text evidence="2">The sequence shown here is derived from an EMBL/GenBank/DDBJ whole genome shotgun (WGS) entry which is preliminary data.</text>
</comment>
<evidence type="ECO:0000313" key="3">
    <source>
        <dbReference type="Proteomes" id="UP000004622"/>
    </source>
</evidence>
<dbReference type="EMBL" id="AJXZ01000027">
    <property type="protein sequence ID" value="EIM74536.1"/>
    <property type="molecule type" value="Genomic_DNA"/>
</dbReference>
<dbReference type="Proteomes" id="UP000004622">
    <property type="component" value="Unassembled WGS sequence"/>
</dbReference>
<dbReference type="PATRIC" id="fig|1189611.3.peg.2303"/>
<protein>
    <submittedName>
        <fullName evidence="2">Acetyltransferase</fullName>
    </submittedName>
</protein>
<gene>
    <name evidence="2" type="ORF">A33O_11355</name>
</gene>
<dbReference type="CDD" id="cd04301">
    <property type="entry name" value="NAT_SF"/>
    <property type="match status" value="1"/>
</dbReference>
<dbReference type="InterPro" id="IPR016181">
    <property type="entry name" value="Acyl_CoA_acyltransferase"/>
</dbReference>
<evidence type="ECO:0000259" key="1">
    <source>
        <dbReference type="PROSITE" id="PS51186"/>
    </source>
</evidence>
<sequence length="176" mass="19513">MVNGTNMMEEALENTAEITFRRVTSANVSEVCELSETLSDQQREFVADNGTSLAEGFCSESAWFRAIYADECLVGFVMLHEGSDWDDGIDCPGPYLWRFMIARPFQGRGFGRRAIAGIADRLRARGIRELYTSFGLGAGGPQKFYEKLGFVPTGGMFDEEVEVVLALESPRGERVS</sequence>
<feature type="domain" description="N-acetyltransferase" evidence="1">
    <location>
        <begin position="18"/>
        <end position="170"/>
    </location>
</feature>